<feature type="repeat" description="ANK" evidence="2">
    <location>
        <begin position="1160"/>
        <end position="1192"/>
    </location>
</feature>
<organism evidence="6 7">
    <name type="scientific">Penicillium olsonii</name>
    <dbReference type="NCBI Taxonomy" id="99116"/>
    <lineage>
        <taxon>Eukaryota</taxon>
        <taxon>Fungi</taxon>
        <taxon>Dikarya</taxon>
        <taxon>Ascomycota</taxon>
        <taxon>Pezizomycotina</taxon>
        <taxon>Eurotiomycetes</taxon>
        <taxon>Eurotiomycetidae</taxon>
        <taxon>Eurotiales</taxon>
        <taxon>Aspergillaceae</taxon>
        <taxon>Penicillium</taxon>
    </lineage>
</organism>
<feature type="repeat" description="ANK" evidence="2">
    <location>
        <begin position="1125"/>
        <end position="1157"/>
    </location>
</feature>
<dbReference type="SUPFAM" id="SSF52540">
    <property type="entry name" value="P-loop containing nucleoside triphosphate hydrolases"/>
    <property type="match status" value="1"/>
</dbReference>
<feature type="repeat" description="ANK" evidence="2">
    <location>
        <begin position="985"/>
        <end position="1017"/>
    </location>
</feature>
<comment type="caution">
    <text evidence="6">The sequence shown here is derived from an EMBL/GenBank/DDBJ whole genome shotgun (WGS) entry which is preliminary data.</text>
</comment>
<dbReference type="InterPro" id="IPR056884">
    <property type="entry name" value="NPHP3-like_N"/>
</dbReference>
<dbReference type="Pfam" id="PF24883">
    <property type="entry name" value="NPHP3_N"/>
    <property type="match status" value="1"/>
</dbReference>
<feature type="repeat" description="ANK" evidence="2">
    <location>
        <begin position="1020"/>
        <end position="1052"/>
    </location>
</feature>
<dbReference type="InterPro" id="IPR054471">
    <property type="entry name" value="GPIID_WHD"/>
</dbReference>
<dbReference type="AlphaFoldDB" id="A0A9W4MUV6"/>
<dbReference type="InterPro" id="IPR027417">
    <property type="entry name" value="P-loop_NTPase"/>
</dbReference>
<feature type="repeat" description="ANK" evidence="2">
    <location>
        <begin position="950"/>
        <end position="982"/>
    </location>
</feature>
<dbReference type="Pfam" id="PF12796">
    <property type="entry name" value="Ank_2"/>
    <property type="match status" value="3"/>
</dbReference>
<feature type="repeat" description="ANK" evidence="2">
    <location>
        <begin position="1090"/>
        <end position="1122"/>
    </location>
</feature>
<evidence type="ECO:0000313" key="7">
    <source>
        <dbReference type="Proteomes" id="UP001153618"/>
    </source>
</evidence>
<keyword evidence="7" id="KW-1185">Reference proteome</keyword>
<keyword evidence="1" id="KW-0677">Repeat</keyword>
<dbReference type="PANTHER" id="PTHR10039">
    <property type="entry name" value="AMELOGENIN"/>
    <property type="match status" value="1"/>
</dbReference>
<dbReference type="PROSITE" id="PS50088">
    <property type="entry name" value="ANK_REPEAT"/>
    <property type="match status" value="9"/>
</dbReference>
<dbReference type="Pfam" id="PF22939">
    <property type="entry name" value="WHD_GPIID"/>
    <property type="match status" value="1"/>
</dbReference>
<keyword evidence="2" id="KW-0040">ANK repeat</keyword>
<dbReference type="Gene3D" id="1.25.40.20">
    <property type="entry name" value="Ankyrin repeat-containing domain"/>
    <property type="match status" value="2"/>
</dbReference>
<evidence type="ECO:0008006" key="8">
    <source>
        <dbReference type="Google" id="ProtNLM"/>
    </source>
</evidence>
<name>A0A9W4MUV6_PENOL</name>
<evidence type="ECO:0000259" key="5">
    <source>
        <dbReference type="Pfam" id="PF24883"/>
    </source>
</evidence>
<feature type="repeat" description="ANK" evidence="2">
    <location>
        <begin position="1055"/>
        <end position="1087"/>
    </location>
</feature>
<dbReference type="Proteomes" id="UP001153618">
    <property type="component" value="Unassembled WGS sequence"/>
</dbReference>
<feature type="domain" description="Nephrocystin 3-like N-terminal" evidence="5">
    <location>
        <begin position="302"/>
        <end position="463"/>
    </location>
</feature>
<sequence length="1265" mass="140702">MAENNTACVALSHSRSKQVADPTTALMEALTKFNGILTDDQKRLYHVSATKPDVESVIAFVTEIDANKNNTMKMCVGSRLHKFLEATQQFSDVVGTFVSSHPEIAALVWGGVKTAILTASNIASYFGKVTSMIMEVGRSCPTYQQFGHLYPDHIGLQRELCEYYAAIVQLCTKVIEVSRRPLLTQTISSIFNPFESDFKTVIDQLNQAAKDVQLQISLASNQVNVEAKKLLEYESRDQATFRKLTKTFQRDAQAEHAEAHQWRVHMMNREAASLRSSIRDSLSKINYLKPWKQAIRQRVPSTAEWLLHEPLFQKWQSDHDAAILWCPGTMGVGKTVLMSNVVAQLHALRKSNEIISYYFCRADDVPSLSARNILGSLARQILDSDIGNASNENLQRLREDSRDLNTIELVDFILNHLHDDDVYYLAIDGLDECEITEVRKLAQCMAQLCSARVENFKVIYTGRPELESELFRSVKGIYKVPVTEKKVDSEINCYIDTTLRLCLEEEQLKIRDPTLVLKIADALRNGSKGMFLWTRLFIEELCAQGSDSEILESLKHPPRGLSEIFDRKISRVRNKATAKDSFKILQFCGVVKRPLTAMEYQEALSLSPGQKSLKLEKLPNDMNKVIGDCCGLLFIDEEDSTVHFIHHSVKEHLFDIACRYTEEFDVARLDWHIGVLCMTYLDFSDFKRQLAKFQKGSNTSIRPVQLEISAFNSSSNISGRMAQRLLSYSQKLRHLRSGDIERKAWEQVLGDEEFSRLEKELQTRGFHFLEYARTHWINHLANPPSTIEDATWSLFRRCVEGKDGVAYRPWESAQNTYDDRDDAPPMIKWLLTHCHFPLLLYYAKHTHILTEDHKRHILEKSIQDGQDRLARCIIQHGHDSPDLMNEALFFVSREGWEDLLPSVLQVVTHVNFRVDDHTSLQAAVGGGHIEVVEQLLAAKADVNAPPGKNYGRTALQAAAEGGYLEIVDRLLAAKADVDAAPGKHYGRTALQAAVEGGYLEIVDRLLAAKANVNMPAGYHDRRTALQAAAKGGYLEIVDRLLAAKANVNMPAEDYIGRTALQAAAEGGYLEIVDRLLAAKADVNAPAGRYNGRTALQAAAGRGHLEIVDRLLAAKAGVNTTTGYENGRTALQAAAEGGYLEIVDRLLAAEAEVNMPAGEANGRTALQAAAEGGYLEIVDRLLAAKADVNAPAGRRSGRTALQAAAGEGHLEIVDRLLAAKADVNAPAADLDGKTALQAAAENVNNAKVVECLMQAGACQKENLDLL</sequence>
<accession>A0A9W4MUV6</accession>
<evidence type="ECO:0000256" key="2">
    <source>
        <dbReference type="PROSITE-ProRule" id="PRU00023"/>
    </source>
</evidence>
<reference evidence="6" key="1">
    <citation type="submission" date="2021-07" db="EMBL/GenBank/DDBJ databases">
        <authorList>
            <person name="Branca A.L. A."/>
        </authorList>
    </citation>
    <scope>NUCLEOTIDE SEQUENCE</scope>
</reference>
<evidence type="ECO:0000259" key="3">
    <source>
        <dbReference type="Pfam" id="PF22939"/>
    </source>
</evidence>
<protein>
    <recommendedName>
        <fullName evidence="8">NACHT domain-containing protein</fullName>
    </recommendedName>
</protein>
<dbReference type="InterPro" id="IPR036770">
    <property type="entry name" value="Ankyrin_rpt-contain_sf"/>
</dbReference>
<proteinExistence type="predicted"/>
<dbReference type="PROSITE" id="PS50297">
    <property type="entry name" value="ANK_REP_REGION"/>
    <property type="match status" value="9"/>
</dbReference>
<feature type="domain" description="DUF7708" evidence="4">
    <location>
        <begin position="80"/>
        <end position="220"/>
    </location>
</feature>
<dbReference type="SUPFAM" id="SSF48403">
    <property type="entry name" value="Ankyrin repeat"/>
    <property type="match status" value="1"/>
</dbReference>
<dbReference type="Gene3D" id="3.40.50.300">
    <property type="entry name" value="P-loop containing nucleotide triphosphate hydrolases"/>
    <property type="match status" value="1"/>
</dbReference>
<dbReference type="InterPro" id="IPR002110">
    <property type="entry name" value="Ankyrin_rpt"/>
</dbReference>
<dbReference type="Pfam" id="PF24809">
    <property type="entry name" value="DUF7708"/>
    <property type="match status" value="1"/>
</dbReference>
<evidence type="ECO:0000313" key="6">
    <source>
        <dbReference type="EMBL" id="CAG8092889.1"/>
    </source>
</evidence>
<feature type="domain" description="GPI inositol-deacylase winged helix" evidence="3">
    <location>
        <begin position="572"/>
        <end position="654"/>
    </location>
</feature>
<dbReference type="SMART" id="SM00248">
    <property type="entry name" value="ANK"/>
    <property type="match status" value="11"/>
</dbReference>
<feature type="repeat" description="ANK" evidence="2">
    <location>
        <begin position="915"/>
        <end position="947"/>
    </location>
</feature>
<gene>
    <name evidence="6" type="ORF">POLS_LOCUS4444</name>
</gene>
<dbReference type="EMBL" id="CAJVOS010000022">
    <property type="protein sequence ID" value="CAG8092889.1"/>
    <property type="molecule type" value="Genomic_DNA"/>
</dbReference>
<dbReference type="Pfam" id="PF00023">
    <property type="entry name" value="Ank"/>
    <property type="match status" value="2"/>
</dbReference>
<dbReference type="InterPro" id="IPR056125">
    <property type="entry name" value="DUF7708"/>
</dbReference>
<dbReference type="OrthoDB" id="7464126at2759"/>
<feature type="repeat" description="ANK" evidence="2">
    <location>
        <begin position="1195"/>
        <end position="1227"/>
    </location>
</feature>
<evidence type="ECO:0000259" key="4">
    <source>
        <dbReference type="Pfam" id="PF24809"/>
    </source>
</evidence>
<dbReference type="PANTHER" id="PTHR10039:SF10">
    <property type="entry name" value="NACHT DOMAIN-CONTAINING PROTEIN"/>
    <property type="match status" value="1"/>
</dbReference>
<evidence type="ECO:0000256" key="1">
    <source>
        <dbReference type="ARBA" id="ARBA00022737"/>
    </source>
</evidence>